<dbReference type="EMBL" id="RIBY02000557">
    <property type="protein sequence ID" value="KAH9840512.1"/>
    <property type="molecule type" value="Genomic_DNA"/>
</dbReference>
<accession>A0A9W7SY36</accession>
<keyword evidence="1" id="KW-0812">Transmembrane</keyword>
<reference evidence="2 3" key="1">
    <citation type="journal article" date="2018" name="IMA Fungus">
        <title>IMA Genome-F 10: Nine draft genome sequences of Claviceps purpurea s.lat., including C. arundinis, C. humidiphila, and C. cf. spartinae, pseudomolecules for the pitch canker pathogen Fusarium circinatum, draft genome of Davidsoniella eucalypti, Grosmannia galeiformis, Quambalaria eucalypti, and Teratosphaeria destructans.</title>
        <authorList>
            <person name="Wingfield B.D."/>
            <person name="Liu M."/>
            <person name="Nguyen H.D."/>
            <person name="Lane F.A."/>
            <person name="Morgan S.W."/>
            <person name="De Vos L."/>
            <person name="Wilken P.M."/>
            <person name="Duong T.A."/>
            <person name="Aylward J."/>
            <person name="Coetzee M.P."/>
            <person name="Dadej K."/>
            <person name="De Beer Z.W."/>
            <person name="Findlay W."/>
            <person name="Havenga M."/>
            <person name="Kolarik M."/>
            <person name="Menzies J.G."/>
            <person name="Naidoo K."/>
            <person name="Pochopski O."/>
            <person name="Shoukouhi P."/>
            <person name="Santana Q.C."/>
            <person name="Seifert K.A."/>
            <person name="Soal N."/>
            <person name="Steenkamp E.T."/>
            <person name="Tatham C.T."/>
            <person name="van der Nest M.A."/>
            <person name="Wingfield M.J."/>
        </authorList>
    </citation>
    <scope>NUCLEOTIDE SEQUENCE [LARGE SCALE GENOMIC DNA]</scope>
    <source>
        <strain evidence="2">CMW44962</strain>
    </source>
</reference>
<evidence type="ECO:0000256" key="1">
    <source>
        <dbReference type="SAM" id="Phobius"/>
    </source>
</evidence>
<feature type="transmembrane region" description="Helical" evidence="1">
    <location>
        <begin position="47"/>
        <end position="68"/>
    </location>
</feature>
<proteinExistence type="predicted"/>
<comment type="caution">
    <text evidence="2">The sequence shown here is derived from an EMBL/GenBank/DDBJ whole genome shotgun (WGS) entry which is preliminary data.</text>
</comment>
<organism evidence="2 3">
    <name type="scientific">Teratosphaeria destructans</name>
    <dbReference type="NCBI Taxonomy" id="418781"/>
    <lineage>
        <taxon>Eukaryota</taxon>
        <taxon>Fungi</taxon>
        <taxon>Dikarya</taxon>
        <taxon>Ascomycota</taxon>
        <taxon>Pezizomycotina</taxon>
        <taxon>Dothideomycetes</taxon>
        <taxon>Dothideomycetidae</taxon>
        <taxon>Mycosphaerellales</taxon>
        <taxon>Teratosphaeriaceae</taxon>
        <taxon>Teratosphaeria</taxon>
    </lineage>
</organism>
<sequence>MARIALRRTIKKNFELLPGSCREVKEFLRAGKPAAALRCTLSALHELICGTVSSLVYILGVVVATVYVQCRKLHVGCDRR</sequence>
<evidence type="ECO:0000313" key="2">
    <source>
        <dbReference type="EMBL" id="KAH9840512.1"/>
    </source>
</evidence>
<reference evidence="2 3" key="2">
    <citation type="journal article" date="2021" name="Curr. Genet.">
        <title>Genetic response to nitrogen starvation in the aggressive Eucalyptus foliar pathogen Teratosphaeria destructans.</title>
        <authorList>
            <person name="Havenga M."/>
            <person name="Wingfield B.D."/>
            <person name="Wingfield M.J."/>
            <person name="Dreyer L.L."/>
            <person name="Roets F."/>
            <person name="Aylward J."/>
        </authorList>
    </citation>
    <scope>NUCLEOTIDE SEQUENCE [LARGE SCALE GENOMIC DNA]</scope>
    <source>
        <strain evidence="2">CMW44962</strain>
    </source>
</reference>
<keyword evidence="1" id="KW-0472">Membrane</keyword>
<dbReference type="AlphaFoldDB" id="A0A9W7SY36"/>
<name>A0A9W7SY36_9PEZI</name>
<keyword evidence="3" id="KW-1185">Reference proteome</keyword>
<dbReference type="Proteomes" id="UP001138500">
    <property type="component" value="Unassembled WGS sequence"/>
</dbReference>
<evidence type="ECO:0000313" key="3">
    <source>
        <dbReference type="Proteomes" id="UP001138500"/>
    </source>
</evidence>
<protein>
    <submittedName>
        <fullName evidence="2">Uncharacterized protein</fullName>
    </submittedName>
</protein>
<gene>
    <name evidence="2" type="ORF">Tdes44962_MAKER01712</name>
</gene>
<keyword evidence="1" id="KW-1133">Transmembrane helix</keyword>